<dbReference type="RefSeq" id="WP_053951441.1">
    <property type="nucleotide sequence ID" value="NZ_CP010552.1"/>
</dbReference>
<feature type="compositionally biased region" description="Basic and acidic residues" evidence="1">
    <location>
        <begin position="208"/>
        <end position="239"/>
    </location>
</feature>
<accession>A0A0M3TU21</accession>
<dbReference type="Pfam" id="PF00092">
    <property type="entry name" value="VWA"/>
    <property type="match status" value="1"/>
</dbReference>
<keyword evidence="4" id="KW-1185">Reference proteome</keyword>
<name>A0A0M3TU21_9GAMM</name>
<dbReference type="Gene3D" id="3.40.50.410">
    <property type="entry name" value="von Willebrand factor, type A domain"/>
    <property type="match status" value="1"/>
</dbReference>
<gene>
    <name evidence="3" type="ORF">SP60_04225</name>
</gene>
<dbReference type="Proteomes" id="UP000058020">
    <property type="component" value="Chromosome"/>
</dbReference>
<evidence type="ECO:0000259" key="2">
    <source>
        <dbReference type="PROSITE" id="PS50234"/>
    </source>
</evidence>
<dbReference type="InterPro" id="IPR002035">
    <property type="entry name" value="VWF_A"/>
</dbReference>
<dbReference type="SMART" id="SM00327">
    <property type="entry name" value="VWA"/>
    <property type="match status" value="1"/>
</dbReference>
<feature type="domain" description="VWFA" evidence="2">
    <location>
        <begin position="419"/>
        <end position="608"/>
    </location>
</feature>
<dbReference type="SUPFAM" id="SSF53300">
    <property type="entry name" value="vWA-like"/>
    <property type="match status" value="1"/>
</dbReference>
<evidence type="ECO:0000313" key="3">
    <source>
        <dbReference type="EMBL" id="ALE52491.1"/>
    </source>
</evidence>
<dbReference type="InterPro" id="IPR051928">
    <property type="entry name" value="NorD/CobT"/>
</dbReference>
<dbReference type="InterPro" id="IPR036465">
    <property type="entry name" value="vWFA_dom_sf"/>
</dbReference>
<feature type="region of interest" description="Disordered" evidence="1">
    <location>
        <begin position="195"/>
        <end position="239"/>
    </location>
</feature>
<dbReference type="PANTHER" id="PTHR41248:SF1">
    <property type="entry name" value="NORD PROTEIN"/>
    <property type="match status" value="1"/>
</dbReference>
<organism evidence="3 4">
    <name type="scientific">Candidatus Thioglobus autotrophicus</name>
    <dbReference type="NCBI Taxonomy" id="1705394"/>
    <lineage>
        <taxon>Bacteria</taxon>
        <taxon>Pseudomonadati</taxon>
        <taxon>Pseudomonadota</taxon>
        <taxon>Gammaproteobacteria</taxon>
        <taxon>Candidatus Pseudothioglobaceae</taxon>
        <taxon>Candidatus Thioglobus</taxon>
    </lineage>
</organism>
<dbReference type="EMBL" id="CP010552">
    <property type="protein sequence ID" value="ALE52491.1"/>
    <property type="molecule type" value="Genomic_DNA"/>
</dbReference>
<dbReference type="PANTHER" id="PTHR41248">
    <property type="entry name" value="NORD PROTEIN"/>
    <property type="match status" value="1"/>
</dbReference>
<sequence>MEERVGEIWHNFITRLADKNYPDAEVELVNIKKTIGIFFRALGGDGSLSVAQTDESEYTSERSFLKRIARSSEKYEFAWIDENSLRLPKVIDYFPTKALNKDLYLWLAALASISKQSDSWIIDNQLRTQCALAAFPGLKNLYQRLLTAHLEQRPELDKISKDEQKTESIILQALNHSGSVVALPKSKYMPRPVTLWLHPNPPNALQKGDQENLKDSDNQRTDKQKDATDIGKKQAKRVDSPDEVRGLITVRMENLFTWGEFANMDRSTDDDEDPENAKDVAKDLDGLAIARNQRASKVQMKFDLDLPSEAMDDEVLEEGVLLPEWDWKKQTLIQDKCQVVSMVSTQQQDTSLPDHLKATAKKLRNQFQAITPARTWHYAQSDGQEVDLDAYLKFKSDLMAGQHDGKSNLYKELSSGARDLSCLLLADLSLSTDTWVNNDSRVIDVIQDSLYLFAESLNATGDRFGMVGFSSRKTNPIRIHTLKTFDEKYSGKIRSRIAQIKPGYYTRMGAGIRHAANLLKEQVATQQLLLILTDGKPNDLDMYEGRYGIEDTKQAILSARAMGLKVFCVTIDEKGNDYLPNLFGTNGYALVRKVTDLPKTLPMLYARLTL</sequence>
<dbReference type="KEGG" id="tho:SP60_04225"/>
<evidence type="ECO:0000256" key="1">
    <source>
        <dbReference type="SAM" id="MobiDB-lite"/>
    </source>
</evidence>
<reference evidence="3 4" key="1">
    <citation type="journal article" date="2015" name="Genome Announc.">
        <title>Genome Sequence of 'Candidatus Thioglobus autotrophica' Strain EF1, a Chemoautotroph from the SUP05 Clade of Marine Gammaproteobacteria.</title>
        <authorList>
            <person name="Shah V."/>
            <person name="Morris R.M."/>
        </authorList>
    </citation>
    <scope>NUCLEOTIDE SEQUENCE [LARGE SCALE GENOMIC DNA]</scope>
    <source>
        <strain evidence="3 4">EF1</strain>
    </source>
</reference>
<dbReference type="PATRIC" id="fig|1705394.5.peg.847"/>
<protein>
    <submittedName>
        <fullName evidence="3">Nitric oxide reductase</fullName>
    </submittedName>
</protein>
<dbReference type="OrthoDB" id="9758211at2"/>
<dbReference type="CDD" id="cd01454">
    <property type="entry name" value="vWA_norD_type"/>
    <property type="match status" value="1"/>
</dbReference>
<proteinExistence type="predicted"/>
<dbReference type="PROSITE" id="PS50234">
    <property type="entry name" value="VWFA"/>
    <property type="match status" value="1"/>
</dbReference>
<dbReference type="STRING" id="1705394.SP60_04225"/>
<evidence type="ECO:0000313" key="4">
    <source>
        <dbReference type="Proteomes" id="UP000058020"/>
    </source>
</evidence>
<dbReference type="AlphaFoldDB" id="A0A0M3TU21"/>